<dbReference type="RefSeq" id="WP_197115545.1">
    <property type="nucleotide sequence ID" value="NZ_JACBXQ010000004.1"/>
</dbReference>
<dbReference type="SUPFAM" id="SSF88713">
    <property type="entry name" value="Glycoside hydrolase/deacetylase"/>
    <property type="match status" value="1"/>
</dbReference>
<feature type="chain" id="PRO_5045204400" evidence="4">
    <location>
        <begin position="23"/>
        <end position="304"/>
    </location>
</feature>
<keyword evidence="1" id="KW-0479">Metal-binding</keyword>
<evidence type="ECO:0000256" key="4">
    <source>
        <dbReference type="SAM" id="SignalP"/>
    </source>
</evidence>
<feature type="signal peptide" evidence="4">
    <location>
        <begin position="1"/>
        <end position="22"/>
    </location>
</feature>
<reference evidence="6 7" key="1">
    <citation type="submission" date="2020-07" db="EMBL/GenBank/DDBJ databases">
        <title>Facklamia lactis sp. nov., isolated from raw milk.</title>
        <authorList>
            <person name="Doll E.V."/>
            <person name="Huptas C."/>
            <person name="Staib L."/>
            <person name="Wenning M."/>
            <person name="Scherer S."/>
        </authorList>
    </citation>
    <scope>NUCLEOTIDE SEQUENCE [LARGE SCALE GENOMIC DNA]</scope>
    <source>
        <strain evidence="6 7">DSM 111018</strain>
    </source>
</reference>
<evidence type="ECO:0000313" key="6">
    <source>
        <dbReference type="EMBL" id="MBG9986621.1"/>
    </source>
</evidence>
<evidence type="ECO:0000256" key="1">
    <source>
        <dbReference type="ARBA" id="ARBA00022723"/>
    </source>
</evidence>
<comment type="caution">
    <text evidence="6">The sequence shown here is derived from an EMBL/GenBank/DDBJ whole genome shotgun (WGS) entry which is preliminary data.</text>
</comment>
<gene>
    <name evidence="6" type="ORF">HZY91_06900</name>
</gene>
<dbReference type="PANTHER" id="PTHR10587">
    <property type="entry name" value="GLYCOSYL TRANSFERASE-RELATED"/>
    <property type="match status" value="1"/>
</dbReference>
<sequence>MKRITLLFLSLLLVGCQSSPHADSQNEISSNQENAANNETSEETEASSEENIEEADSAKSDGTRSAWTDYSAYAELDEEGYGYYIHDDPDVSSEIFPLHTTNSEDVLLFTFDDAPQMPEAYSLEIAKTLKEKDVNAIFLVNGMYLEETEGRDMIREVYDMGFEIGNHTQTHANLRELTYDQQYEEISQTSQMVEEITGEKPRWFRPPFGLFNMDTILICNELGMQLMTWSFGYDWMDEYLDGDALAEVSVNNEYLRGGANILMHDRSWTSDALARMIDGYREKGYHIVDPLIIKSQENSTAPMQ</sequence>
<name>A0ABS0LR43_9LACT</name>
<proteinExistence type="predicted"/>
<dbReference type="InterPro" id="IPR011330">
    <property type="entry name" value="Glyco_hydro/deAcase_b/a-brl"/>
</dbReference>
<evidence type="ECO:0000259" key="5">
    <source>
        <dbReference type="PROSITE" id="PS51677"/>
    </source>
</evidence>
<dbReference type="Pfam" id="PF01522">
    <property type="entry name" value="Polysacc_deac_1"/>
    <property type="match status" value="1"/>
</dbReference>
<organism evidence="6 7">
    <name type="scientific">Facklamia lactis</name>
    <dbReference type="NCBI Taxonomy" id="2749967"/>
    <lineage>
        <taxon>Bacteria</taxon>
        <taxon>Bacillati</taxon>
        <taxon>Bacillota</taxon>
        <taxon>Bacilli</taxon>
        <taxon>Lactobacillales</taxon>
        <taxon>Aerococcaceae</taxon>
        <taxon>Facklamia</taxon>
    </lineage>
</organism>
<evidence type="ECO:0000256" key="3">
    <source>
        <dbReference type="SAM" id="MobiDB-lite"/>
    </source>
</evidence>
<protein>
    <submittedName>
        <fullName evidence="6">Polysaccharide deacetylase family protein</fullName>
    </submittedName>
</protein>
<feature type="compositionally biased region" description="Acidic residues" evidence="3">
    <location>
        <begin position="40"/>
        <end position="55"/>
    </location>
</feature>
<dbReference type="Proteomes" id="UP000721415">
    <property type="component" value="Unassembled WGS sequence"/>
</dbReference>
<keyword evidence="7" id="KW-1185">Reference proteome</keyword>
<keyword evidence="4" id="KW-0732">Signal</keyword>
<keyword evidence="2" id="KW-0378">Hydrolase</keyword>
<dbReference type="CDD" id="cd10917">
    <property type="entry name" value="CE4_NodB_like_6s_7s"/>
    <property type="match status" value="1"/>
</dbReference>
<dbReference type="EMBL" id="JACBXQ010000004">
    <property type="protein sequence ID" value="MBG9986621.1"/>
    <property type="molecule type" value="Genomic_DNA"/>
</dbReference>
<evidence type="ECO:0000256" key="2">
    <source>
        <dbReference type="ARBA" id="ARBA00022801"/>
    </source>
</evidence>
<feature type="compositionally biased region" description="Low complexity" evidence="3">
    <location>
        <begin position="26"/>
        <end position="39"/>
    </location>
</feature>
<dbReference type="Gene3D" id="3.20.20.370">
    <property type="entry name" value="Glycoside hydrolase/deacetylase"/>
    <property type="match status" value="1"/>
</dbReference>
<dbReference type="PROSITE" id="PS51257">
    <property type="entry name" value="PROKAR_LIPOPROTEIN"/>
    <property type="match status" value="1"/>
</dbReference>
<dbReference type="InterPro" id="IPR002509">
    <property type="entry name" value="NODB_dom"/>
</dbReference>
<dbReference type="PROSITE" id="PS51677">
    <property type="entry name" value="NODB"/>
    <property type="match status" value="1"/>
</dbReference>
<dbReference type="PANTHER" id="PTHR10587:SF133">
    <property type="entry name" value="CHITIN DEACETYLASE 1-RELATED"/>
    <property type="match status" value="1"/>
</dbReference>
<feature type="domain" description="NodB homology" evidence="5">
    <location>
        <begin position="105"/>
        <end position="288"/>
    </location>
</feature>
<evidence type="ECO:0000313" key="7">
    <source>
        <dbReference type="Proteomes" id="UP000721415"/>
    </source>
</evidence>
<feature type="region of interest" description="Disordered" evidence="3">
    <location>
        <begin position="20"/>
        <end position="63"/>
    </location>
</feature>
<accession>A0ABS0LR43</accession>
<dbReference type="InterPro" id="IPR050248">
    <property type="entry name" value="Polysacc_deacetylase_ArnD"/>
</dbReference>